<dbReference type="PANTHER" id="PTHR21845:SF2">
    <property type="entry name" value="MATRIX-REMODELING-ASSOCIATED PROTEIN 7"/>
    <property type="match status" value="1"/>
</dbReference>
<keyword evidence="1" id="KW-0175">Coiled coil</keyword>
<name>A0A182RBC9_ANOFN</name>
<sequence length="156" mass="17596">MVEPMVISLCVVLLTAYLGFTGCTATLDHDERNDEKQNSSSSHSKTVPHKKSATENANDDLSDQLDDSAEDCSNNDSEQDQEQENEINRQLHIESLGQLKSAKLKSIEKSLTEEQRQAEKEIERAQLAAIFELLKKQADSSNLKEEDLKEQLSLYR</sequence>
<feature type="domain" description="Matrix-remodeling-associated protein 7 helical" evidence="4">
    <location>
        <begin position="99"/>
        <end position="155"/>
    </location>
</feature>
<keyword evidence="3" id="KW-0732">Signal</keyword>
<dbReference type="InterPro" id="IPR057534">
    <property type="entry name" value="MXRA7_helical"/>
</dbReference>
<evidence type="ECO:0000313" key="5">
    <source>
        <dbReference type="EnsemblMetazoa" id="AFUN003493-PA"/>
    </source>
</evidence>
<dbReference type="EnsemblMetazoa" id="AFUN003493-RA">
    <property type="protein sequence ID" value="AFUN003493-PA"/>
    <property type="gene ID" value="AFUN003493"/>
</dbReference>
<accession>A0A182RBC9</accession>
<feature type="signal peptide" evidence="3">
    <location>
        <begin position="1"/>
        <end position="25"/>
    </location>
</feature>
<feature type="chain" id="PRO_5008134186" description="Matrix-remodeling-associated protein 7 helical domain-containing protein" evidence="3">
    <location>
        <begin position="26"/>
        <end position="156"/>
    </location>
</feature>
<feature type="region of interest" description="Disordered" evidence="2">
    <location>
        <begin position="31"/>
        <end position="94"/>
    </location>
</feature>
<evidence type="ECO:0000259" key="4">
    <source>
        <dbReference type="Pfam" id="PF25473"/>
    </source>
</evidence>
<dbReference type="AlphaFoldDB" id="A0A182RBC9"/>
<dbReference type="Pfam" id="PF25473">
    <property type="entry name" value="MXRA7_helical"/>
    <property type="match status" value="1"/>
</dbReference>
<protein>
    <recommendedName>
        <fullName evidence="4">Matrix-remodeling-associated protein 7 helical domain-containing protein</fullName>
    </recommendedName>
</protein>
<reference evidence="5" key="1">
    <citation type="submission" date="2020-05" db="UniProtKB">
        <authorList>
            <consortium name="EnsemblMetazoa"/>
        </authorList>
    </citation>
    <scope>IDENTIFICATION</scope>
    <source>
        <strain evidence="5">FUMOZ</strain>
    </source>
</reference>
<dbReference type="VEuPathDB" id="VectorBase:AFUN003493"/>
<feature type="compositionally biased region" description="Acidic residues" evidence="2">
    <location>
        <begin position="57"/>
        <end position="70"/>
    </location>
</feature>
<evidence type="ECO:0000256" key="2">
    <source>
        <dbReference type="SAM" id="MobiDB-lite"/>
    </source>
</evidence>
<proteinExistence type="predicted"/>
<dbReference type="InterPro" id="IPR026622">
    <property type="entry name" value="Mxra7"/>
</dbReference>
<evidence type="ECO:0000256" key="3">
    <source>
        <dbReference type="SAM" id="SignalP"/>
    </source>
</evidence>
<feature type="coiled-coil region" evidence="1">
    <location>
        <begin position="104"/>
        <end position="151"/>
    </location>
</feature>
<dbReference type="PANTHER" id="PTHR21845">
    <property type="entry name" value="TRANSMEMBRANE ANCHOR PROTEIN 1"/>
    <property type="match status" value="1"/>
</dbReference>
<evidence type="ECO:0000256" key="1">
    <source>
        <dbReference type="SAM" id="Coils"/>
    </source>
</evidence>
<dbReference type="VEuPathDB" id="VectorBase:AFUN2_011977"/>
<organism evidence="5">
    <name type="scientific">Anopheles funestus</name>
    <name type="common">African malaria mosquito</name>
    <dbReference type="NCBI Taxonomy" id="62324"/>
    <lineage>
        <taxon>Eukaryota</taxon>
        <taxon>Metazoa</taxon>
        <taxon>Ecdysozoa</taxon>
        <taxon>Arthropoda</taxon>
        <taxon>Hexapoda</taxon>
        <taxon>Insecta</taxon>
        <taxon>Pterygota</taxon>
        <taxon>Neoptera</taxon>
        <taxon>Endopterygota</taxon>
        <taxon>Diptera</taxon>
        <taxon>Nematocera</taxon>
        <taxon>Culicoidea</taxon>
        <taxon>Culicidae</taxon>
        <taxon>Anophelinae</taxon>
        <taxon>Anopheles</taxon>
    </lineage>
</organism>